<evidence type="ECO:0000256" key="1">
    <source>
        <dbReference type="SAM" id="MobiDB-lite"/>
    </source>
</evidence>
<dbReference type="PANTHER" id="PTHR37610:SF75">
    <property type="entry name" value="RETROTRANSPOSON COPIA-LIKE N-TERMINAL DOMAIN-CONTAINING PROTEIN"/>
    <property type="match status" value="1"/>
</dbReference>
<reference evidence="2 3" key="1">
    <citation type="journal article" date="2022" name="Nat. Genet.">
        <title>Improved pea reference genome and pan-genome highlight genomic features and evolutionary characteristics.</title>
        <authorList>
            <person name="Yang T."/>
            <person name="Liu R."/>
            <person name="Luo Y."/>
            <person name="Hu S."/>
            <person name="Wang D."/>
            <person name="Wang C."/>
            <person name="Pandey M.K."/>
            <person name="Ge S."/>
            <person name="Xu Q."/>
            <person name="Li N."/>
            <person name="Li G."/>
            <person name="Huang Y."/>
            <person name="Saxena R.K."/>
            <person name="Ji Y."/>
            <person name="Li M."/>
            <person name="Yan X."/>
            <person name="He Y."/>
            <person name="Liu Y."/>
            <person name="Wang X."/>
            <person name="Xiang C."/>
            <person name="Varshney R.K."/>
            <person name="Ding H."/>
            <person name="Gao S."/>
            <person name="Zong X."/>
        </authorList>
    </citation>
    <scope>NUCLEOTIDE SEQUENCE [LARGE SCALE GENOMIC DNA]</scope>
    <source>
        <strain evidence="2 3">cv. Zhongwan 6</strain>
    </source>
</reference>
<evidence type="ECO:0000313" key="3">
    <source>
        <dbReference type="Proteomes" id="UP001058974"/>
    </source>
</evidence>
<dbReference type="AlphaFoldDB" id="A0A9D5AK31"/>
<organism evidence="2 3">
    <name type="scientific">Pisum sativum</name>
    <name type="common">Garden pea</name>
    <name type="synonym">Lathyrus oleraceus</name>
    <dbReference type="NCBI Taxonomy" id="3888"/>
    <lineage>
        <taxon>Eukaryota</taxon>
        <taxon>Viridiplantae</taxon>
        <taxon>Streptophyta</taxon>
        <taxon>Embryophyta</taxon>
        <taxon>Tracheophyta</taxon>
        <taxon>Spermatophyta</taxon>
        <taxon>Magnoliopsida</taxon>
        <taxon>eudicotyledons</taxon>
        <taxon>Gunneridae</taxon>
        <taxon>Pentapetalae</taxon>
        <taxon>rosids</taxon>
        <taxon>fabids</taxon>
        <taxon>Fabales</taxon>
        <taxon>Fabaceae</taxon>
        <taxon>Papilionoideae</taxon>
        <taxon>50 kb inversion clade</taxon>
        <taxon>NPAAA clade</taxon>
        <taxon>Hologalegina</taxon>
        <taxon>IRL clade</taxon>
        <taxon>Fabeae</taxon>
        <taxon>Lathyrus</taxon>
    </lineage>
</organism>
<dbReference type="EMBL" id="JAMSHJ010000004">
    <property type="protein sequence ID" value="KAI5414952.1"/>
    <property type="molecule type" value="Genomic_DNA"/>
</dbReference>
<accession>A0A9D5AK31</accession>
<dbReference type="Proteomes" id="UP001058974">
    <property type="component" value="Chromosome 4"/>
</dbReference>
<feature type="compositionally biased region" description="Polar residues" evidence="1">
    <location>
        <begin position="1"/>
        <end position="26"/>
    </location>
</feature>
<dbReference type="PANTHER" id="PTHR37610">
    <property type="entry name" value="CCHC-TYPE DOMAIN-CONTAINING PROTEIN"/>
    <property type="match status" value="1"/>
</dbReference>
<evidence type="ECO:0000313" key="2">
    <source>
        <dbReference type="EMBL" id="KAI5414952.1"/>
    </source>
</evidence>
<protein>
    <submittedName>
        <fullName evidence="2">Uncharacterized protein</fullName>
    </submittedName>
</protein>
<gene>
    <name evidence="2" type="ORF">KIW84_040417</name>
</gene>
<proteinExistence type="predicted"/>
<dbReference type="Gramene" id="Psat04G0041700-T1">
    <property type="protein sequence ID" value="KAI5414952.1"/>
    <property type="gene ID" value="KIW84_040417"/>
</dbReference>
<keyword evidence="3" id="KW-1185">Reference proteome</keyword>
<name>A0A9D5AK31_PEA</name>
<feature type="region of interest" description="Disordered" evidence="1">
    <location>
        <begin position="1"/>
        <end position="32"/>
    </location>
</feature>
<comment type="caution">
    <text evidence="2">The sequence shown here is derived from an EMBL/GenBank/DDBJ whole genome shotgun (WGS) entry which is preliminary data.</text>
</comment>
<sequence>MMNNNNRWSSPSQAYTRSNHGDQPQPESGVDCGSGVHEEVMVVINNGSNDNNIGNRNNIVFGDDYSNIDGVVAEPATGDPRYKQWKSENSLIIVWLVSSMEIGIGKSYIFLPSAKDVWEAVKETYSDIQNSSQIFGLKSKLWHVKQGTLTREEGQTKFLGVITASAKGKHVELVGSSKANLLTGRRKVVVHFRLVILIKD</sequence>